<dbReference type="GeneID" id="54304492"/>
<dbReference type="Proteomes" id="UP000799438">
    <property type="component" value="Unassembled WGS sequence"/>
</dbReference>
<feature type="region of interest" description="Disordered" evidence="1">
    <location>
        <begin position="33"/>
        <end position="53"/>
    </location>
</feature>
<dbReference type="AlphaFoldDB" id="A0A6A6BXC4"/>
<reference evidence="2" key="1">
    <citation type="journal article" date="2020" name="Stud. Mycol.">
        <title>101 Dothideomycetes genomes: a test case for predicting lifestyles and emergence of pathogens.</title>
        <authorList>
            <person name="Haridas S."/>
            <person name="Albert R."/>
            <person name="Binder M."/>
            <person name="Bloem J."/>
            <person name="Labutti K."/>
            <person name="Salamov A."/>
            <person name="Andreopoulos B."/>
            <person name="Baker S."/>
            <person name="Barry K."/>
            <person name="Bills G."/>
            <person name="Bluhm B."/>
            <person name="Cannon C."/>
            <person name="Castanera R."/>
            <person name="Culley D."/>
            <person name="Daum C."/>
            <person name="Ezra D."/>
            <person name="Gonzalez J."/>
            <person name="Henrissat B."/>
            <person name="Kuo A."/>
            <person name="Liang C."/>
            <person name="Lipzen A."/>
            <person name="Lutzoni F."/>
            <person name="Magnuson J."/>
            <person name="Mondo S."/>
            <person name="Nolan M."/>
            <person name="Ohm R."/>
            <person name="Pangilinan J."/>
            <person name="Park H.-J."/>
            <person name="Ramirez L."/>
            <person name="Alfaro M."/>
            <person name="Sun H."/>
            <person name="Tritt A."/>
            <person name="Yoshinaga Y."/>
            <person name="Zwiers L.-H."/>
            <person name="Turgeon B."/>
            <person name="Goodwin S."/>
            <person name="Spatafora J."/>
            <person name="Crous P."/>
            <person name="Grigoriev I."/>
        </authorList>
    </citation>
    <scope>NUCLEOTIDE SEQUENCE</scope>
    <source>
        <strain evidence="2">CBS 121167</strain>
    </source>
</reference>
<dbReference type="EMBL" id="ML995474">
    <property type="protein sequence ID" value="KAF2147381.1"/>
    <property type="molecule type" value="Genomic_DNA"/>
</dbReference>
<protein>
    <submittedName>
        <fullName evidence="2">Uncharacterized protein</fullName>
    </submittedName>
</protein>
<name>A0A6A6BXC4_9PEZI</name>
<organism evidence="2 3">
    <name type="scientific">Aplosporella prunicola CBS 121167</name>
    <dbReference type="NCBI Taxonomy" id="1176127"/>
    <lineage>
        <taxon>Eukaryota</taxon>
        <taxon>Fungi</taxon>
        <taxon>Dikarya</taxon>
        <taxon>Ascomycota</taxon>
        <taxon>Pezizomycotina</taxon>
        <taxon>Dothideomycetes</taxon>
        <taxon>Dothideomycetes incertae sedis</taxon>
        <taxon>Botryosphaeriales</taxon>
        <taxon>Aplosporellaceae</taxon>
        <taxon>Aplosporella</taxon>
    </lineage>
</organism>
<proteinExistence type="predicted"/>
<sequence length="53" mass="5445">MGRERGSCAAEPVQLSDGALPYLSTVVYGSRSMSAPDLIGPRSAPIPGTPKLS</sequence>
<gene>
    <name evidence="2" type="ORF">K452DRAFT_6519</name>
</gene>
<dbReference type="RefSeq" id="XP_033403089.1">
    <property type="nucleotide sequence ID" value="XM_033546985.1"/>
</dbReference>
<evidence type="ECO:0000256" key="1">
    <source>
        <dbReference type="SAM" id="MobiDB-lite"/>
    </source>
</evidence>
<evidence type="ECO:0000313" key="2">
    <source>
        <dbReference type="EMBL" id="KAF2147381.1"/>
    </source>
</evidence>
<accession>A0A6A6BXC4</accession>
<evidence type="ECO:0000313" key="3">
    <source>
        <dbReference type="Proteomes" id="UP000799438"/>
    </source>
</evidence>
<keyword evidence="3" id="KW-1185">Reference proteome</keyword>